<sequence length="181" mass="20169">MIQEELRNQTASPHQQLEKLVVARLKSIRSNAEYADLLKIFYSYFKNLEEAIAPYITANILADYPERRHAVSLAEDIVDLGGDLNELPEVHVPTIDSMAKALGALYVMEGSVMGGMVIVQMLGKYGITEGVSFFSGYGSETNQKWNVFIDVLRANISEEHAADAIYAARETFARFADAFQI</sequence>
<dbReference type="AlphaFoldDB" id="A0A7G5EAK4"/>
<evidence type="ECO:0000313" key="1">
    <source>
        <dbReference type="EMBL" id="QMV71029.1"/>
    </source>
</evidence>
<organism evidence="1 2">
    <name type="scientific">Sphingobacterium paramultivorum</name>
    <dbReference type="NCBI Taxonomy" id="2886510"/>
    <lineage>
        <taxon>Bacteria</taxon>
        <taxon>Pseudomonadati</taxon>
        <taxon>Bacteroidota</taxon>
        <taxon>Sphingobacteriia</taxon>
        <taxon>Sphingobacteriales</taxon>
        <taxon>Sphingobacteriaceae</taxon>
        <taxon>Sphingobacterium</taxon>
    </lineage>
</organism>
<dbReference type="InterPro" id="IPR016053">
    <property type="entry name" value="Haem_Oase-like"/>
</dbReference>
<dbReference type="Pfam" id="PF01126">
    <property type="entry name" value="Heme_oxygenase"/>
    <property type="match status" value="1"/>
</dbReference>
<accession>A0A7G5EAK4</accession>
<dbReference type="EMBL" id="CP058555">
    <property type="protein sequence ID" value="QMV71029.1"/>
    <property type="molecule type" value="Genomic_DNA"/>
</dbReference>
<protein>
    <submittedName>
        <fullName evidence="1">Biliverdin-producing heme oxygenase</fullName>
    </submittedName>
</protein>
<keyword evidence="2" id="KW-1185">Reference proteome</keyword>
<dbReference type="Proteomes" id="UP000515450">
    <property type="component" value="Chromosome"/>
</dbReference>
<name>A0A7G5EAK4_9SPHI</name>
<gene>
    <name evidence="1" type="ORF">HS960_00860</name>
</gene>
<reference evidence="1 2" key="1">
    <citation type="journal article" date="2020" name="G3 (Bethesda)">
        <title>CeMbio - The Caenorhabditis elegans Microbiome Resource.</title>
        <authorList>
            <person name="Dirksen P."/>
            <person name="Assie A."/>
            <person name="Zimmermann J."/>
            <person name="Zhang F."/>
            <person name="Tietje A.M."/>
            <person name="Marsh S.A."/>
            <person name="Felix M.A."/>
            <person name="Shapira M."/>
            <person name="Kaleta C."/>
            <person name="Schulenburg H."/>
            <person name="Samuel B."/>
        </authorList>
    </citation>
    <scope>NUCLEOTIDE SEQUENCE [LARGE SCALE GENOMIC DNA]</scope>
    <source>
        <strain evidence="1 2">BIGb0170</strain>
    </source>
</reference>
<dbReference type="GO" id="GO:0006788">
    <property type="term" value="P:heme oxidation"/>
    <property type="evidence" value="ECO:0007669"/>
    <property type="project" value="InterPro"/>
</dbReference>
<dbReference type="CDD" id="cd19166">
    <property type="entry name" value="HemeO-bac"/>
    <property type="match status" value="1"/>
</dbReference>
<dbReference type="SUPFAM" id="SSF48613">
    <property type="entry name" value="Heme oxygenase-like"/>
    <property type="match status" value="1"/>
</dbReference>
<evidence type="ECO:0000313" key="2">
    <source>
        <dbReference type="Proteomes" id="UP000515450"/>
    </source>
</evidence>
<dbReference type="Gene3D" id="1.20.910.10">
    <property type="entry name" value="Heme oxygenase-like"/>
    <property type="match status" value="1"/>
</dbReference>
<dbReference type="InterPro" id="IPR016084">
    <property type="entry name" value="Haem_Oase-like_multi-hlx"/>
</dbReference>
<proteinExistence type="predicted"/>
<dbReference type="GO" id="GO:0004392">
    <property type="term" value="F:heme oxygenase (decyclizing) activity"/>
    <property type="evidence" value="ECO:0007669"/>
    <property type="project" value="InterPro"/>
</dbReference>